<gene>
    <name evidence="1" type="ORF">MANES_08G088300</name>
</gene>
<organism evidence="1">
    <name type="scientific">Manihot esculenta</name>
    <name type="common">Cassava</name>
    <name type="synonym">Jatropha manihot</name>
    <dbReference type="NCBI Taxonomy" id="3983"/>
    <lineage>
        <taxon>Eukaryota</taxon>
        <taxon>Viridiplantae</taxon>
        <taxon>Streptophyta</taxon>
        <taxon>Embryophyta</taxon>
        <taxon>Tracheophyta</taxon>
        <taxon>Spermatophyta</taxon>
        <taxon>Magnoliopsida</taxon>
        <taxon>eudicotyledons</taxon>
        <taxon>Gunneridae</taxon>
        <taxon>Pentapetalae</taxon>
        <taxon>rosids</taxon>
        <taxon>fabids</taxon>
        <taxon>Malpighiales</taxon>
        <taxon>Euphorbiaceae</taxon>
        <taxon>Crotonoideae</taxon>
        <taxon>Manihoteae</taxon>
        <taxon>Manihot</taxon>
    </lineage>
</organism>
<dbReference type="EMBL" id="CM004394">
    <property type="protein sequence ID" value="OAY43671.1"/>
    <property type="molecule type" value="Genomic_DNA"/>
</dbReference>
<name>A0A2C9VGZ1_MANES</name>
<dbReference type="AlphaFoldDB" id="A0A2C9VGZ1"/>
<protein>
    <submittedName>
        <fullName evidence="1">Uncharacterized protein</fullName>
    </submittedName>
</protein>
<sequence>MAKDGPNWEGLLKWSLSHADCTGSKRKLSEEDRRCLWKLCKPKVFIPSNA</sequence>
<evidence type="ECO:0000313" key="1">
    <source>
        <dbReference type="EMBL" id="OAY43671.1"/>
    </source>
</evidence>
<reference evidence="1" key="1">
    <citation type="submission" date="2016-02" db="EMBL/GenBank/DDBJ databases">
        <title>WGS assembly of Manihot esculenta.</title>
        <authorList>
            <person name="Bredeson J.V."/>
            <person name="Prochnik S.E."/>
            <person name="Lyons J.B."/>
            <person name="Schmutz J."/>
            <person name="Grimwood J."/>
            <person name="Vrebalov J."/>
            <person name="Bart R.S."/>
            <person name="Amuge T."/>
            <person name="Ferguson M.E."/>
            <person name="Green R."/>
            <person name="Putnam N."/>
            <person name="Stites J."/>
            <person name="Rounsley S."/>
            <person name="Rokhsar D.S."/>
        </authorList>
    </citation>
    <scope>NUCLEOTIDE SEQUENCE [LARGE SCALE GENOMIC DNA]</scope>
    <source>
        <tissue evidence="1">Leaf</tissue>
    </source>
</reference>
<dbReference type="STRING" id="3983.A0A2C9VGZ1"/>
<accession>A0A2C9VGZ1</accession>
<proteinExistence type="predicted"/>